<gene>
    <name evidence="2" type="ORF">WS67_14065</name>
</gene>
<comment type="caution">
    <text evidence="2">The sequence shown here is derived from an EMBL/GenBank/DDBJ whole genome shotgun (WGS) entry which is preliminary data.</text>
</comment>
<dbReference type="RefSeq" id="WP_059517278.1">
    <property type="nucleotide sequence ID" value="NZ_LOWA01000032.1"/>
</dbReference>
<reference evidence="2 3" key="1">
    <citation type="submission" date="2015-11" db="EMBL/GenBank/DDBJ databases">
        <title>Expanding the genomic diversity of Burkholderia species for the development of highly accurate diagnostics.</title>
        <authorList>
            <person name="Sahl J."/>
            <person name="Keim P."/>
            <person name="Wagner D."/>
        </authorList>
    </citation>
    <scope>NUCLEOTIDE SEQUENCE [LARGE SCALE GENOMIC DNA]</scope>
    <source>
        <strain evidence="2 3">TSV85</strain>
    </source>
</reference>
<protein>
    <submittedName>
        <fullName evidence="2">Uncharacterized protein</fullName>
    </submittedName>
</protein>
<dbReference type="Proteomes" id="UP000062788">
    <property type="component" value="Unassembled WGS sequence"/>
</dbReference>
<dbReference type="AlphaFoldDB" id="A0A103E1J7"/>
<dbReference type="OrthoDB" id="9115113at2"/>
<keyword evidence="3" id="KW-1185">Reference proteome</keyword>
<name>A0A103E1J7_9BURK</name>
<sequence>MPFRLPSRLHRTTKGARFASPRITRALRHHSARANVLAERARWHQPRLDGLRAWLHTLLSMMRAQAAARRTALRSLLPKPSSLRPNTQPARRASATARRINRPRRLATSTGWFAFAAR</sequence>
<dbReference type="EMBL" id="LOWA01000032">
    <property type="protein sequence ID" value="KVE26726.1"/>
    <property type="molecule type" value="Genomic_DNA"/>
</dbReference>
<organism evidence="2 3">
    <name type="scientific">Burkholderia singularis</name>
    <dbReference type="NCBI Taxonomy" id="1503053"/>
    <lineage>
        <taxon>Bacteria</taxon>
        <taxon>Pseudomonadati</taxon>
        <taxon>Pseudomonadota</taxon>
        <taxon>Betaproteobacteria</taxon>
        <taxon>Burkholderiales</taxon>
        <taxon>Burkholderiaceae</taxon>
        <taxon>Burkholderia</taxon>
        <taxon>pseudomallei group</taxon>
    </lineage>
</organism>
<feature type="compositionally biased region" description="Low complexity" evidence="1">
    <location>
        <begin position="75"/>
        <end position="85"/>
    </location>
</feature>
<evidence type="ECO:0000256" key="1">
    <source>
        <dbReference type="SAM" id="MobiDB-lite"/>
    </source>
</evidence>
<evidence type="ECO:0000313" key="3">
    <source>
        <dbReference type="Proteomes" id="UP000062788"/>
    </source>
</evidence>
<proteinExistence type="predicted"/>
<accession>A0A103E1J7</accession>
<feature type="region of interest" description="Disordered" evidence="1">
    <location>
        <begin position="75"/>
        <end position="101"/>
    </location>
</feature>
<evidence type="ECO:0000313" key="2">
    <source>
        <dbReference type="EMBL" id="KVE26726.1"/>
    </source>
</evidence>